<dbReference type="GO" id="GO:0046872">
    <property type="term" value="F:metal ion binding"/>
    <property type="evidence" value="ECO:0007669"/>
    <property type="project" value="UniProtKB-KW"/>
</dbReference>
<dbReference type="HOGENOM" id="CLU_037423_2_0_9"/>
<gene>
    <name evidence="6" type="ORF">DESME_12920</name>
</gene>
<dbReference type="KEGG" id="dmt:DESME_12920"/>
<dbReference type="NCBIfam" id="TIGR00486">
    <property type="entry name" value="YbgI_SA1388"/>
    <property type="match status" value="1"/>
</dbReference>
<keyword evidence="3 4" id="KW-0479">Metal-binding</keyword>
<feature type="binding site" evidence="4">
    <location>
        <position position="105"/>
    </location>
    <ligand>
        <name>a divalent metal cation</name>
        <dbReference type="ChEBI" id="CHEBI:60240"/>
        <label>1</label>
    </ligand>
</feature>
<proteinExistence type="inferred from homology"/>
<evidence type="ECO:0000256" key="5">
    <source>
        <dbReference type="SAM" id="Coils"/>
    </source>
</evidence>
<feature type="binding site" evidence="4">
    <location>
        <position position="239"/>
    </location>
    <ligand>
        <name>a divalent metal cation</name>
        <dbReference type="ChEBI" id="CHEBI:60240"/>
        <label>1</label>
    </ligand>
</feature>
<dbReference type="AlphaFoldDB" id="W0EFI3"/>
<keyword evidence="5" id="KW-0175">Coiled coil</keyword>
<evidence type="ECO:0000256" key="4">
    <source>
        <dbReference type="PIRSR" id="PIRSR602678-1"/>
    </source>
</evidence>
<dbReference type="GO" id="GO:0005737">
    <property type="term" value="C:cytoplasm"/>
    <property type="evidence" value="ECO:0007669"/>
    <property type="project" value="TreeGrafter"/>
</dbReference>
<evidence type="ECO:0000256" key="2">
    <source>
        <dbReference type="ARBA" id="ARBA00022112"/>
    </source>
</evidence>
<dbReference type="EMBL" id="CP007032">
    <property type="protein sequence ID" value="AHF07826.1"/>
    <property type="molecule type" value="Genomic_DNA"/>
</dbReference>
<dbReference type="Gene3D" id="3.40.1390.30">
    <property type="entry name" value="NIF3 (NGG1p interacting factor 3)-like"/>
    <property type="match status" value="2"/>
</dbReference>
<protein>
    <recommendedName>
        <fullName evidence="2">GTP cyclohydrolase 1 type 2 homolog</fullName>
    </recommendedName>
</protein>
<dbReference type="RefSeq" id="WP_006715929.1">
    <property type="nucleotide sequence ID" value="NZ_CP007032.1"/>
</dbReference>
<evidence type="ECO:0000313" key="6">
    <source>
        <dbReference type="EMBL" id="AHF07826.1"/>
    </source>
</evidence>
<feature type="binding site" evidence="4">
    <location>
        <position position="67"/>
    </location>
    <ligand>
        <name>a divalent metal cation</name>
        <dbReference type="ChEBI" id="CHEBI:60240"/>
        <label>1</label>
    </ligand>
</feature>
<sequence>MSVSIGLIAQTIEKIAPKSWAEEWDNVGLLVGDASTKIERVLLTLDATSEVLEEAKERKAQLILAHHPIIFRPLKNLRSDNQAAQIPIQLLKEGIAYYAAHTNLDQSLYSSSWTMGKALGIDKMEFLAPQALEDRGYGVVGYLSTPEPLERAVERVKAFLNTQTLVHADAPSNGYRFAGNPLQKIRKIAIVNGSGGSFIPKALFKGADLLITGDVDHHGVLDAREAGMAILDIGHFASEAPMIMTLQKYLSEEKSLVSLEIMMSSSMHSPWNKFDEAK</sequence>
<dbReference type="InterPro" id="IPR002678">
    <property type="entry name" value="DUF34/NIF3"/>
</dbReference>
<reference evidence="6 7" key="1">
    <citation type="submission" date="2013-12" db="EMBL/GenBank/DDBJ databases">
        <authorList>
            <consortium name="DOE Joint Genome Institute"/>
            <person name="Smidt H."/>
            <person name="Huntemann M."/>
            <person name="Han J."/>
            <person name="Chen A."/>
            <person name="Kyrpides N."/>
            <person name="Mavromatis K."/>
            <person name="Markowitz V."/>
            <person name="Palaniappan K."/>
            <person name="Ivanova N."/>
            <person name="Schaumberg A."/>
            <person name="Pati A."/>
            <person name="Liolios K."/>
            <person name="Nordberg H.P."/>
            <person name="Cantor M.N."/>
            <person name="Hua S.X."/>
            <person name="Woyke T."/>
        </authorList>
    </citation>
    <scope>NUCLEOTIDE SEQUENCE [LARGE SCALE GENOMIC DNA]</scope>
    <source>
        <strain evidence="7">DSM 15288</strain>
    </source>
</reference>
<dbReference type="SUPFAM" id="SSF102705">
    <property type="entry name" value="NIF3 (NGG1p interacting factor 3)-like"/>
    <property type="match status" value="1"/>
</dbReference>
<comment type="similarity">
    <text evidence="1">Belongs to the GTP cyclohydrolase I type 2/NIF3 family.</text>
</comment>
<dbReference type="eggNOG" id="COG0327">
    <property type="taxonomic scope" value="Bacteria"/>
</dbReference>
<dbReference type="Proteomes" id="UP000010847">
    <property type="component" value="Chromosome"/>
</dbReference>
<organism evidence="6 7">
    <name type="scientific">Desulfitobacterium metallireducens DSM 15288</name>
    <dbReference type="NCBI Taxonomy" id="871968"/>
    <lineage>
        <taxon>Bacteria</taxon>
        <taxon>Bacillati</taxon>
        <taxon>Bacillota</taxon>
        <taxon>Clostridia</taxon>
        <taxon>Eubacteriales</taxon>
        <taxon>Desulfitobacteriaceae</taxon>
        <taxon>Desulfitobacterium</taxon>
    </lineage>
</organism>
<dbReference type="Pfam" id="PF01784">
    <property type="entry name" value="DUF34_NIF3"/>
    <property type="match status" value="1"/>
</dbReference>
<evidence type="ECO:0000256" key="1">
    <source>
        <dbReference type="ARBA" id="ARBA00006964"/>
    </source>
</evidence>
<accession>W0EFI3</accession>
<keyword evidence="7" id="KW-1185">Reference proteome</keyword>
<name>W0EFI3_9FIRM</name>
<feature type="coiled-coil region" evidence="5">
    <location>
        <begin position="38"/>
        <end position="65"/>
    </location>
</feature>
<feature type="binding site" evidence="4">
    <location>
        <position position="235"/>
    </location>
    <ligand>
        <name>a divalent metal cation</name>
        <dbReference type="ChEBI" id="CHEBI:60240"/>
        <label>1</label>
    </ligand>
</feature>
<dbReference type="STRING" id="871968.DESME_12920"/>
<dbReference type="FunFam" id="3.40.1390.30:FF:000001">
    <property type="entry name" value="GTP cyclohydrolase 1 type 2"/>
    <property type="match status" value="1"/>
</dbReference>
<dbReference type="PANTHER" id="PTHR13799">
    <property type="entry name" value="NGG1 INTERACTING FACTOR 3"/>
    <property type="match status" value="1"/>
</dbReference>
<dbReference type="PANTHER" id="PTHR13799:SF14">
    <property type="entry name" value="GTP CYCLOHYDROLASE 1 TYPE 2 HOMOLOG"/>
    <property type="match status" value="1"/>
</dbReference>
<evidence type="ECO:0000313" key="7">
    <source>
        <dbReference type="Proteomes" id="UP000010847"/>
    </source>
</evidence>
<evidence type="ECO:0000256" key="3">
    <source>
        <dbReference type="ARBA" id="ARBA00022723"/>
    </source>
</evidence>
<dbReference type="OrthoDB" id="9792792at2"/>
<feature type="binding site" evidence="4">
    <location>
        <position position="66"/>
    </location>
    <ligand>
        <name>a divalent metal cation</name>
        <dbReference type="ChEBI" id="CHEBI:60240"/>
        <label>1</label>
    </ligand>
</feature>
<dbReference type="InterPro" id="IPR036069">
    <property type="entry name" value="DUF34/NIF3_sf"/>
</dbReference>